<dbReference type="InterPro" id="IPR000073">
    <property type="entry name" value="AB_hydrolase_1"/>
</dbReference>
<evidence type="ECO:0000313" key="2">
    <source>
        <dbReference type="EMBL" id="MCR8825349.1"/>
    </source>
</evidence>
<comment type="caution">
    <text evidence="2">The sequence shown here is derived from an EMBL/GenBank/DDBJ whole genome shotgun (WGS) entry which is preliminary data.</text>
</comment>
<dbReference type="Proteomes" id="UP001165396">
    <property type="component" value="Unassembled WGS sequence"/>
</dbReference>
<dbReference type="EMBL" id="JANKJG010000001">
    <property type="protein sequence ID" value="MCR8825349.1"/>
    <property type="molecule type" value="Genomic_DNA"/>
</dbReference>
<gene>
    <name evidence="2" type="ORF">NTA49_02240</name>
</gene>
<accession>A0ABT1YWU2</accession>
<dbReference type="Gene3D" id="3.40.50.1820">
    <property type="entry name" value="alpha/beta hydrolase"/>
    <property type="match status" value="1"/>
</dbReference>
<protein>
    <submittedName>
        <fullName evidence="2">Alpha/beta hydrolase</fullName>
    </submittedName>
</protein>
<feature type="domain" description="AB hydrolase-1" evidence="1">
    <location>
        <begin position="24"/>
        <end position="231"/>
    </location>
</feature>
<dbReference type="RefSeq" id="WP_258293019.1">
    <property type="nucleotide sequence ID" value="NZ_JANKJG010000001.1"/>
</dbReference>
<evidence type="ECO:0000313" key="3">
    <source>
        <dbReference type="Proteomes" id="UP001165396"/>
    </source>
</evidence>
<keyword evidence="2" id="KW-0378">Hydrolase</keyword>
<evidence type="ECO:0000259" key="1">
    <source>
        <dbReference type="Pfam" id="PF12697"/>
    </source>
</evidence>
<keyword evidence="3" id="KW-1185">Reference proteome</keyword>
<organism evidence="2 3">
    <name type="scientific">Pseudosulfitobacter koreensis</name>
    <dbReference type="NCBI Taxonomy" id="2968472"/>
    <lineage>
        <taxon>Bacteria</taxon>
        <taxon>Pseudomonadati</taxon>
        <taxon>Pseudomonadota</taxon>
        <taxon>Alphaproteobacteria</taxon>
        <taxon>Rhodobacterales</taxon>
        <taxon>Roseobacteraceae</taxon>
        <taxon>Pseudosulfitobacter</taxon>
    </lineage>
</organism>
<dbReference type="GO" id="GO:0016787">
    <property type="term" value="F:hydrolase activity"/>
    <property type="evidence" value="ECO:0007669"/>
    <property type="project" value="UniProtKB-KW"/>
</dbReference>
<name>A0ABT1YWU2_9RHOB</name>
<dbReference type="SUPFAM" id="SSF53474">
    <property type="entry name" value="alpha/beta-Hydrolases"/>
    <property type="match status" value="1"/>
</dbReference>
<proteinExistence type="predicted"/>
<sequence length="291" mass="31539">MEEVTDYTGKGRLLRVSGGRGAPVLISHGTFSTAETCLPLAQQIGAGRPTYIIEWRGRDIGPGRVQAFDYTALGDGEMAQAIAYVSQRHGPVHLVAHSGGGLAMALALARHDLRAQVRSLCVMGAQATRFYDAPWRFRMTMLAVALVGRRRGYWPVRLINIGPCNEASGIMDEWLRWNRVRVIADDTGPLAPRLAALHLPTLVLAGGGDRLIAPVEGCRDFAQMFGPRAQLELCGTATGYSENFNHARMIRSRAAATGLWPRIADWLADHDAGVDQRPPSAYAIREAGGTA</sequence>
<dbReference type="InterPro" id="IPR029058">
    <property type="entry name" value="AB_hydrolase_fold"/>
</dbReference>
<dbReference type="Pfam" id="PF12697">
    <property type="entry name" value="Abhydrolase_6"/>
    <property type="match status" value="1"/>
</dbReference>
<reference evidence="2" key="1">
    <citation type="submission" date="2022-07" db="EMBL/GenBank/DDBJ databases">
        <title>Pseudosulfitobacter sp. strain AP-MA-4, whole genome sequence.</title>
        <authorList>
            <person name="Jiang Y."/>
        </authorList>
    </citation>
    <scope>NUCLEOTIDE SEQUENCE</scope>
    <source>
        <strain evidence="2">AP-MA-4</strain>
    </source>
</reference>